<proteinExistence type="predicted"/>
<feature type="compositionally biased region" description="Basic residues" evidence="1">
    <location>
        <begin position="45"/>
        <end position="57"/>
    </location>
</feature>
<reference evidence="3 4" key="1">
    <citation type="journal article" date="2015" name="Genome Announc.">
        <title>Expanding the biotechnology potential of lactobacilli through comparative genomics of 213 strains and associated genera.</title>
        <authorList>
            <person name="Sun Z."/>
            <person name="Harris H.M."/>
            <person name="McCann A."/>
            <person name="Guo C."/>
            <person name="Argimon S."/>
            <person name="Zhang W."/>
            <person name="Yang X."/>
            <person name="Jeffery I.B."/>
            <person name="Cooney J.C."/>
            <person name="Kagawa T.F."/>
            <person name="Liu W."/>
            <person name="Song Y."/>
            <person name="Salvetti E."/>
            <person name="Wrobel A."/>
            <person name="Rasinkangas P."/>
            <person name="Parkhill J."/>
            <person name="Rea M.C."/>
            <person name="O'Sullivan O."/>
            <person name="Ritari J."/>
            <person name="Douillard F.P."/>
            <person name="Paul Ross R."/>
            <person name="Yang R."/>
            <person name="Briner A.E."/>
            <person name="Felis G.E."/>
            <person name="de Vos W.M."/>
            <person name="Barrangou R."/>
            <person name="Klaenhammer T.R."/>
            <person name="Caufield P.W."/>
            <person name="Cui Y."/>
            <person name="Zhang H."/>
            <person name="O'Toole P.W."/>
        </authorList>
    </citation>
    <scope>NUCLEOTIDE SEQUENCE [LARGE SCALE GENOMIC DNA]</scope>
    <source>
        <strain evidence="3 4">DSM 22696</strain>
    </source>
</reference>
<dbReference type="EMBL" id="JQCB01000004">
    <property type="protein sequence ID" value="KRN96488.1"/>
    <property type="molecule type" value="Genomic_DNA"/>
</dbReference>
<name>A0A0R2L405_9LACO</name>
<evidence type="ECO:0000313" key="3">
    <source>
        <dbReference type="EMBL" id="KRN96488.1"/>
    </source>
</evidence>
<keyword evidence="4" id="KW-1185">Reference proteome</keyword>
<reference evidence="2 5" key="2">
    <citation type="submission" date="2019-07" db="EMBL/GenBank/DDBJ databases">
        <title>Whole genome shotgun sequence of Lactobacillus siliginis NBRC 101315.</title>
        <authorList>
            <person name="Hosoyama A."/>
            <person name="Uohara A."/>
            <person name="Ohji S."/>
            <person name="Ichikawa N."/>
        </authorList>
    </citation>
    <scope>NUCLEOTIDE SEQUENCE [LARGE SCALE GENOMIC DNA]</scope>
    <source>
        <strain evidence="2 5">NBRC 101315</strain>
    </source>
</reference>
<accession>A0A0R2L405</accession>
<dbReference type="Proteomes" id="UP000051139">
    <property type="component" value="Unassembled WGS sequence"/>
</dbReference>
<dbReference type="AlphaFoldDB" id="A0A0R2L405"/>
<dbReference type="EMBL" id="BJUD01000046">
    <property type="protein sequence ID" value="GEK29327.1"/>
    <property type="molecule type" value="Genomic_DNA"/>
</dbReference>
<organism evidence="3 4">
    <name type="scientific">Furfurilactobacillus siliginis</name>
    <dbReference type="NCBI Taxonomy" id="348151"/>
    <lineage>
        <taxon>Bacteria</taxon>
        <taxon>Bacillati</taxon>
        <taxon>Bacillota</taxon>
        <taxon>Bacilli</taxon>
        <taxon>Lactobacillales</taxon>
        <taxon>Lactobacillaceae</taxon>
        <taxon>Furfurilactobacillus</taxon>
    </lineage>
</organism>
<dbReference type="Proteomes" id="UP000321429">
    <property type="component" value="Unassembled WGS sequence"/>
</dbReference>
<dbReference type="OrthoDB" id="9929240at2"/>
<feature type="region of interest" description="Disordered" evidence="1">
    <location>
        <begin position="28"/>
        <end position="59"/>
    </location>
</feature>
<dbReference type="PATRIC" id="fig|348151.3.peg.1501"/>
<sequence length="183" mass="20083">MRSRNFWIFLVVILGAIGVSAMTARPVGHTPTPTKQVASTPQKQPTKKKAPVKKAIKAKAPTEKATTDTIFTLQNHAQTLPTELAARQAPSGWHTPIVLNLSAQVLNGEGTQGVARFDGLQVGHKYRLWVQPDDARTGYQIDYTPTDSSTYISTQLLRKVLTDAQKSDKTVTQLTLYNLSQAE</sequence>
<evidence type="ECO:0000256" key="1">
    <source>
        <dbReference type="SAM" id="MobiDB-lite"/>
    </source>
</evidence>
<evidence type="ECO:0000313" key="4">
    <source>
        <dbReference type="Proteomes" id="UP000051139"/>
    </source>
</evidence>
<dbReference type="STRING" id="348151.IV55_GL001462"/>
<evidence type="ECO:0000313" key="5">
    <source>
        <dbReference type="Proteomes" id="UP000321429"/>
    </source>
</evidence>
<evidence type="ECO:0000313" key="2">
    <source>
        <dbReference type="EMBL" id="GEK29327.1"/>
    </source>
</evidence>
<comment type="caution">
    <text evidence="3">The sequence shown here is derived from an EMBL/GenBank/DDBJ whole genome shotgun (WGS) entry which is preliminary data.</text>
</comment>
<protein>
    <submittedName>
        <fullName evidence="3">Uncharacterized protein</fullName>
    </submittedName>
</protein>
<dbReference type="RefSeq" id="WP_057809786.1">
    <property type="nucleotide sequence ID" value="NZ_BJUD01000046.1"/>
</dbReference>
<gene>
    <name evidence="3" type="ORF">IV55_GL001462</name>
    <name evidence="2" type="ORF">LSI01_16380</name>
</gene>